<comment type="caution">
    <text evidence="11">The sequence shown here is derived from an EMBL/GenBank/DDBJ whole genome shotgun (WGS) entry which is preliminary data.</text>
</comment>
<evidence type="ECO:0000256" key="7">
    <source>
        <dbReference type="ARBA" id="ARBA00022898"/>
    </source>
</evidence>
<comment type="cofactor">
    <cofactor evidence="1 9">
        <name>pyridoxal 5'-phosphate</name>
        <dbReference type="ChEBI" id="CHEBI:597326"/>
    </cofactor>
</comment>
<evidence type="ECO:0000256" key="2">
    <source>
        <dbReference type="ARBA" id="ARBA00004746"/>
    </source>
</evidence>
<feature type="binding site" evidence="9">
    <location>
        <position position="133"/>
    </location>
    <ligand>
        <name>substrate</name>
    </ligand>
</feature>
<dbReference type="RefSeq" id="WP_408788206.1">
    <property type="nucleotide sequence ID" value="NZ_JBGXBU010000001.1"/>
</dbReference>
<dbReference type="InterPro" id="IPR022834">
    <property type="entry name" value="AONS_Proteobacteria"/>
</dbReference>
<dbReference type="PROSITE" id="PS00599">
    <property type="entry name" value="AA_TRANSFER_CLASS_2"/>
    <property type="match status" value="1"/>
</dbReference>
<comment type="function">
    <text evidence="9">Catalyzes the decarboxylative condensation of pimeloyl-[acyl-carrier protein] and L-alanine to produce 8-amino-7-oxononanoate (AON), [acyl-carrier protein], and carbon dioxide.</text>
</comment>
<reference evidence="11 12" key="1">
    <citation type="submission" date="2024-09" db="EMBL/GenBank/DDBJ databases">
        <title>Aeromonas strains Genome sequencing and assembly.</title>
        <authorList>
            <person name="Hu X."/>
            <person name="Tang B."/>
        </authorList>
    </citation>
    <scope>NUCLEOTIDE SEQUENCE [LARGE SCALE GENOMIC DNA]</scope>
    <source>
        <strain evidence="11 12">NB23SCDHY001</strain>
    </source>
</reference>
<feature type="domain" description="Aminotransferase class I/classII large" evidence="10">
    <location>
        <begin position="40"/>
        <end position="378"/>
    </location>
</feature>
<dbReference type="SUPFAM" id="SSF53383">
    <property type="entry name" value="PLP-dependent transferases"/>
    <property type="match status" value="1"/>
</dbReference>
<name>A0ABW9GLN3_9GAMM</name>
<dbReference type="HAMAP" id="MF_01693">
    <property type="entry name" value="BioF_aminotrans_2"/>
    <property type="match status" value="1"/>
</dbReference>
<evidence type="ECO:0000256" key="3">
    <source>
        <dbReference type="ARBA" id="ARBA00010008"/>
    </source>
</evidence>
<feature type="binding site" evidence="9">
    <location>
        <position position="204"/>
    </location>
    <ligand>
        <name>pyridoxal 5'-phosphate</name>
        <dbReference type="ChEBI" id="CHEBI:597326"/>
    </ligand>
</feature>
<dbReference type="Gene3D" id="3.40.640.10">
    <property type="entry name" value="Type I PLP-dependent aspartate aminotransferase-like (Major domain)"/>
    <property type="match status" value="1"/>
</dbReference>
<dbReference type="Pfam" id="PF00155">
    <property type="entry name" value="Aminotran_1_2"/>
    <property type="match status" value="1"/>
</dbReference>
<feature type="binding site" evidence="9">
    <location>
        <position position="176"/>
    </location>
    <ligand>
        <name>pyridoxal 5'-phosphate</name>
        <dbReference type="ChEBI" id="CHEBI:597326"/>
    </ligand>
</feature>
<dbReference type="Proteomes" id="UP001630969">
    <property type="component" value="Unassembled WGS sequence"/>
</dbReference>
<dbReference type="GO" id="GO:0008710">
    <property type="term" value="F:8-amino-7-oxononanoate synthase activity"/>
    <property type="evidence" value="ECO:0007669"/>
    <property type="project" value="UniProtKB-EC"/>
</dbReference>
<comment type="catalytic activity">
    <reaction evidence="8 9">
        <text>6-carboxyhexanoyl-[ACP] + L-alanine + H(+) = (8S)-8-amino-7-oxononanoate + holo-[ACP] + CO2</text>
        <dbReference type="Rhea" id="RHEA:42288"/>
        <dbReference type="Rhea" id="RHEA-COMP:9685"/>
        <dbReference type="Rhea" id="RHEA-COMP:9955"/>
        <dbReference type="ChEBI" id="CHEBI:15378"/>
        <dbReference type="ChEBI" id="CHEBI:16526"/>
        <dbReference type="ChEBI" id="CHEBI:57972"/>
        <dbReference type="ChEBI" id="CHEBI:64479"/>
        <dbReference type="ChEBI" id="CHEBI:78846"/>
        <dbReference type="ChEBI" id="CHEBI:149468"/>
        <dbReference type="EC" id="2.3.1.47"/>
    </reaction>
</comment>
<dbReference type="EC" id="2.3.1.47" evidence="9"/>
<comment type="similarity">
    <text evidence="3 9">Belongs to the class-II pyridoxal-phosphate-dependent aminotransferase family. BioF subfamily.</text>
</comment>
<feature type="binding site" evidence="9">
    <location>
        <position position="350"/>
    </location>
    <ligand>
        <name>substrate</name>
    </ligand>
</feature>
<evidence type="ECO:0000256" key="4">
    <source>
        <dbReference type="ARBA" id="ARBA00011738"/>
    </source>
</evidence>
<keyword evidence="12" id="KW-1185">Reference proteome</keyword>
<keyword evidence="5 9" id="KW-0808">Transferase</keyword>
<dbReference type="InterPro" id="IPR050087">
    <property type="entry name" value="AON_synthase_class-II"/>
</dbReference>
<keyword evidence="11" id="KW-0012">Acyltransferase</keyword>
<evidence type="ECO:0000256" key="9">
    <source>
        <dbReference type="HAMAP-Rule" id="MF_01693"/>
    </source>
</evidence>
<dbReference type="EMBL" id="JBGXBU010000001">
    <property type="protein sequence ID" value="MFM4892065.1"/>
    <property type="molecule type" value="Genomic_DNA"/>
</dbReference>
<evidence type="ECO:0000313" key="12">
    <source>
        <dbReference type="Proteomes" id="UP001630969"/>
    </source>
</evidence>
<feature type="binding site" evidence="9">
    <location>
        <position position="233"/>
    </location>
    <ligand>
        <name>pyridoxal 5'-phosphate</name>
        <dbReference type="ChEBI" id="CHEBI:597326"/>
    </ligand>
</feature>
<evidence type="ECO:0000256" key="8">
    <source>
        <dbReference type="ARBA" id="ARBA00047715"/>
    </source>
</evidence>
<protein>
    <recommendedName>
        <fullName evidence="9">8-amino-7-oxononanoate synthase</fullName>
        <shortName evidence="9">AONS</shortName>
        <ecNumber evidence="9">2.3.1.47</ecNumber>
    </recommendedName>
    <alternativeName>
        <fullName evidence="9">7-keto-8-amino-pelargonic acid synthase</fullName>
        <shortName evidence="9">7-KAP synthase</shortName>
        <shortName evidence="9">KAPA synthase</shortName>
    </alternativeName>
    <alternativeName>
        <fullName evidence="9">8-amino-7-ketopelargonate synthase</fullName>
    </alternativeName>
</protein>
<dbReference type="InterPro" id="IPR015422">
    <property type="entry name" value="PyrdxlP-dep_Trfase_small"/>
</dbReference>
<keyword evidence="6 9" id="KW-0093">Biotin biosynthesis</keyword>
<comment type="subunit">
    <text evidence="4 9">Homodimer.</text>
</comment>
<proteinExistence type="inferred from homology"/>
<dbReference type="PANTHER" id="PTHR13693:SF100">
    <property type="entry name" value="8-AMINO-7-OXONONANOATE SYNTHASE"/>
    <property type="match status" value="1"/>
</dbReference>
<evidence type="ECO:0000259" key="10">
    <source>
        <dbReference type="Pfam" id="PF00155"/>
    </source>
</evidence>
<dbReference type="GeneID" id="97219257"/>
<evidence type="ECO:0000313" key="11">
    <source>
        <dbReference type="EMBL" id="MFM4892065.1"/>
    </source>
</evidence>
<keyword evidence="7 9" id="KW-0663">Pyridoxal phosphate</keyword>
<dbReference type="InterPro" id="IPR015421">
    <property type="entry name" value="PyrdxlP-dep_Trfase_major"/>
</dbReference>
<dbReference type="CDD" id="cd06454">
    <property type="entry name" value="KBL_like"/>
    <property type="match status" value="1"/>
</dbReference>
<feature type="binding site" evidence="9">
    <location>
        <position position="21"/>
    </location>
    <ligand>
        <name>substrate</name>
    </ligand>
</feature>
<dbReference type="InterPro" id="IPR015424">
    <property type="entry name" value="PyrdxlP-dep_Trfase"/>
</dbReference>
<sequence>MNSPFALGEALAEREQAALLRRRTPVDVASGGRIRVGGRDYLNLSGNDYLGLAEHPAIKAAFKEGIDLHGTGAGASPLVTGYSRAHQQLEETLAEWLGLEAVLLFNCGFSANQAVLKALLGKDHLLWQDRLNHASLQEMGSQLPCRMRRFGHNDMEALERLLEPNRGLIVSEGVFSMDGDQGPWRELSQLAAQSGNWLMLDDAHGIGVLGPQGRGTLAAQGVAPASVHIQMGTFGKALGVAGAFVGGSRELVEYLVNFARHYVYSTHMPAAQACAVSKSIELVRAADEARAHLAELVARFRQGAQALGWTLGASATPIQPLLVGESSAALQLAERLRDRGVWVSAIRPPTVPVGTARLRITLCAAHGEADVDRLLEALGPRPSTDERGGAHAP</sequence>
<dbReference type="PANTHER" id="PTHR13693">
    <property type="entry name" value="CLASS II AMINOTRANSFERASE/8-AMINO-7-OXONONANOATE SYNTHASE"/>
    <property type="match status" value="1"/>
</dbReference>
<accession>A0ABW9GLN3</accession>
<evidence type="ECO:0000256" key="1">
    <source>
        <dbReference type="ARBA" id="ARBA00001933"/>
    </source>
</evidence>
<comment type="pathway">
    <text evidence="2 9">Cofactor biosynthesis; biotin biosynthesis.</text>
</comment>
<evidence type="ECO:0000256" key="5">
    <source>
        <dbReference type="ARBA" id="ARBA00022679"/>
    </source>
</evidence>
<dbReference type="InterPro" id="IPR004839">
    <property type="entry name" value="Aminotransferase_I/II_large"/>
</dbReference>
<dbReference type="InterPro" id="IPR001917">
    <property type="entry name" value="Aminotrans_II_pyridoxalP_BS"/>
</dbReference>
<gene>
    <name evidence="9 11" type="primary">bioF</name>
    <name evidence="11" type="ORF">ACEUDJ_04120</name>
</gene>
<dbReference type="NCBIfam" id="TIGR00858">
    <property type="entry name" value="bioF"/>
    <property type="match status" value="1"/>
</dbReference>
<dbReference type="Gene3D" id="3.90.1150.10">
    <property type="entry name" value="Aspartate Aminotransferase, domain 1"/>
    <property type="match status" value="1"/>
</dbReference>
<organism evidence="11 12">
    <name type="scientific">Aeromonas bivalvium</name>
    <dbReference type="NCBI Taxonomy" id="440079"/>
    <lineage>
        <taxon>Bacteria</taxon>
        <taxon>Pseudomonadati</taxon>
        <taxon>Pseudomonadota</taxon>
        <taxon>Gammaproteobacteria</taxon>
        <taxon>Aeromonadales</taxon>
        <taxon>Aeromonadaceae</taxon>
        <taxon>Aeromonas</taxon>
    </lineage>
</organism>
<feature type="binding site" evidence="9">
    <location>
        <begin position="108"/>
        <end position="109"/>
    </location>
    <ligand>
        <name>pyridoxal 5'-phosphate</name>
        <dbReference type="ChEBI" id="CHEBI:597326"/>
    </ligand>
</feature>
<evidence type="ECO:0000256" key="6">
    <source>
        <dbReference type="ARBA" id="ARBA00022756"/>
    </source>
</evidence>
<dbReference type="InterPro" id="IPR004723">
    <property type="entry name" value="AONS_Archaea/Proteobacteria"/>
</dbReference>
<feature type="modified residue" description="N6-(pyridoxal phosphate)lysine" evidence="9">
    <location>
        <position position="236"/>
    </location>
</feature>